<sequence length="280" mass="30548">MIRNTSTSRRTVLSSIVTGAAVAVSGCMSGSSETNQSEADETKDEDNGIFDAVFVEEMDLVLELTEESSIDHVNVIAPDGELFAERTIPTGVRRETIQIGTSYTPGDYEIIAVEDEEEQATQSLTIEPDVDITDLRLARNHPEEMVEGASDIDIRTETIIRLENDGTGPDEIVGLSFSGDIPRPTPSNFSESGIYDTESDLNRHTDSVVLLPDDEILIYSQLMPFSASGDNVSCSPNTVEGEFEVNLESAVREDPTSASYMISYTGKDLNECEIEVESKT</sequence>
<accession>A0A419VXN7</accession>
<dbReference type="AlphaFoldDB" id="A0A419VXN7"/>
<evidence type="ECO:0000313" key="3">
    <source>
        <dbReference type="Proteomes" id="UP000283805"/>
    </source>
</evidence>
<reference evidence="2 3" key="1">
    <citation type="submission" date="2018-09" db="EMBL/GenBank/DDBJ databases">
        <title>Genomic Encyclopedia of Archaeal and Bacterial Type Strains, Phase II (KMG-II): from individual species to whole genera.</title>
        <authorList>
            <person name="Goeker M."/>
        </authorList>
    </citation>
    <scope>NUCLEOTIDE SEQUENCE [LARGE SCALE GENOMIC DNA]</scope>
    <source>
        <strain evidence="2 3">DSM 13151</strain>
    </source>
</reference>
<dbReference type="EMBL" id="RAPO01000007">
    <property type="protein sequence ID" value="RKD87992.1"/>
    <property type="molecule type" value="Genomic_DNA"/>
</dbReference>
<name>A0A419VXN7_9EURY</name>
<dbReference type="PROSITE" id="PS51257">
    <property type="entry name" value="PROKAR_LIPOPROTEIN"/>
    <property type="match status" value="1"/>
</dbReference>
<dbReference type="Proteomes" id="UP000283805">
    <property type="component" value="Unassembled WGS sequence"/>
</dbReference>
<evidence type="ECO:0000313" key="2">
    <source>
        <dbReference type="EMBL" id="RKD87992.1"/>
    </source>
</evidence>
<feature type="region of interest" description="Disordered" evidence="1">
    <location>
        <begin position="27"/>
        <end position="46"/>
    </location>
</feature>
<organism evidence="2 3">
    <name type="scientific">Halopiger aswanensis</name>
    <dbReference type="NCBI Taxonomy" id="148449"/>
    <lineage>
        <taxon>Archaea</taxon>
        <taxon>Methanobacteriati</taxon>
        <taxon>Methanobacteriota</taxon>
        <taxon>Stenosarchaea group</taxon>
        <taxon>Halobacteria</taxon>
        <taxon>Halobacteriales</taxon>
        <taxon>Natrialbaceae</taxon>
        <taxon>Halopiger</taxon>
    </lineage>
</organism>
<gene>
    <name evidence="2" type="ORF">ATJ93_4478</name>
</gene>
<protein>
    <submittedName>
        <fullName evidence="2">Uncharacterized protein</fullName>
    </submittedName>
</protein>
<evidence type="ECO:0000256" key="1">
    <source>
        <dbReference type="SAM" id="MobiDB-lite"/>
    </source>
</evidence>
<proteinExistence type="predicted"/>
<feature type="compositionally biased region" description="Polar residues" evidence="1">
    <location>
        <begin position="28"/>
        <end position="37"/>
    </location>
</feature>
<keyword evidence="3" id="KW-1185">Reference proteome</keyword>
<comment type="caution">
    <text evidence="2">The sequence shown here is derived from an EMBL/GenBank/DDBJ whole genome shotgun (WGS) entry which is preliminary data.</text>
</comment>